<evidence type="ECO:0000313" key="2">
    <source>
        <dbReference type="Proteomes" id="UP000187455"/>
    </source>
</evidence>
<proteinExistence type="predicted"/>
<evidence type="ECO:0000313" key="1">
    <source>
        <dbReference type="EMBL" id="OLY84360.1"/>
    </source>
</evidence>
<reference evidence="1 2" key="1">
    <citation type="journal article" date="2016" name="Mol. Biol. Evol.">
        <title>Genome-Wide Survey of Gut Fungi (Harpellales) Reveals the First Horizontally Transferred Ubiquitin Gene from a Mosquito Host.</title>
        <authorList>
            <person name="Wang Y."/>
            <person name="White M.M."/>
            <person name="Kvist S."/>
            <person name="Moncalvo J.M."/>
        </authorList>
    </citation>
    <scope>NUCLEOTIDE SEQUENCE [LARGE SCALE GENOMIC DNA]</scope>
    <source>
        <strain evidence="1 2">ALG-7-W6</strain>
    </source>
</reference>
<name>A0A1R0H5A0_9FUNG</name>
<organism evidence="1 2">
    <name type="scientific">Smittium mucronatum</name>
    <dbReference type="NCBI Taxonomy" id="133383"/>
    <lineage>
        <taxon>Eukaryota</taxon>
        <taxon>Fungi</taxon>
        <taxon>Fungi incertae sedis</taxon>
        <taxon>Zoopagomycota</taxon>
        <taxon>Kickxellomycotina</taxon>
        <taxon>Harpellomycetes</taxon>
        <taxon>Harpellales</taxon>
        <taxon>Legeriomycetaceae</taxon>
        <taxon>Smittium</taxon>
    </lineage>
</organism>
<dbReference type="Proteomes" id="UP000187455">
    <property type="component" value="Unassembled WGS sequence"/>
</dbReference>
<dbReference type="EMBL" id="LSSL01000529">
    <property type="protein sequence ID" value="OLY84360.1"/>
    <property type="molecule type" value="Genomic_DNA"/>
</dbReference>
<sequence>MLSRLASKKFLRVPKTLATTRFKSSLSAFPDKPTWSVNSLVPHQDLVLDHLNHDQIRTLLFHSALENGHNSGTNQFVNQLLYFINHIQHVDTTDISPLCSLTIPYSMPLPSSLPRDADPEAQAPSNLLDKSKLHQNYFLY</sequence>
<protein>
    <submittedName>
        <fullName evidence="1">Uncharacterized protein</fullName>
    </submittedName>
</protein>
<dbReference type="OrthoDB" id="5522061at2759"/>
<gene>
    <name evidence="1" type="ORF">AYI68_g1478</name>
</gene>
<dbReference type="AlphaFoldDB" id="A0A1R0H5A0"/>
<keyword evidence="2" id="KW-1185">Reference proteome</keyword>
<comment type="caution">
    <text evidence="1">The sequence shown here is derived from an EMBL/GenBank/DDBJ whole genome shotgun (WGS) entry which is preliminary data.</text>
</comment>
<accession>A0A1R0H5A0</accession>